<keyword evidence="1" id="KW-0812">Transmembrane</keyword>
<protein>
    <submittedName>
        <fullName evidence="2">Unannotated protein</fullName>
    </submittedName>
</protein>
<accession>A0A6J6E5Z1</accession>
<dbReference type="EMBL" id="CAEZTO010000007">
    <property type="protein sequence ID" value="CAB4570704.1"/>
    <property type="molecule type" value="Genomic_DNA"/>
</dbReference>
<sequence>MTRSLLSSLLQAESENLTITMNETIPILLVAGVVSTALIGAFIVFAAVSIFPTKKG</sequence>
<reference evidence="2" key="1">
    <citation type="submission" date="2020-05" db="EMBL/GenBank/DDBJ databases">
        <authorList>
            <person name="Chiriac C."/>
            <person name="Salcher M."/>
            <person name="Ghai R."/>
            <person name="Kavagutti S V."/>
        </authorList>
    </citation>
    <scope>NUCLEOTIDE SEQUENCE</scope>
</reference>
<feature type="transmembrane region" description="Helical" evidence="1">
    <location>
        <begin position="24"/>
        <end position="51"/>
    </location>
</feature>
<name>A0A6J6E5Z1_9ZZZZ</name>
<dbReference type="AlphaFoldDB" id="A0A6J6E5Z1"/>
<organism evidence="2">
    <name type="scientific">freshwater metagenome</name>
    <dbReference type="NCBI Taxonomy" id="449393"/>
    <lineage>
        <taxon>unclassified sequences</taxon>
        <taxon>metagenomes</taxon>
        <taxon>ecological metagenomes</taxon>
    </lineage>
</organism>
<proteinExistence type="predicted"/>
<keyword evidence="1" id="KW-0472">Membrane</keyword>
<evidence type="ECO:0000313" key="2">
    <source>
        <dbReference type="EMBL" id="CAB4570704.1"/>
    </source>
</evidence>
<evidence type="ECO:0000256" key="1">
    <source>
        <dbReference type="SAM" id="Phobius"/>
    </source>
</evidence>
<gene>
    <name evidence="2" type="ORF">UFOPK1693_00691</name>
</gene>
<keyword evidence="1" id="KW-1133">Transmembrane helix</keyword>